<dbReference type="Gene3D" id="2.60.130.10">
    <property type="entry name" value="Aromatic compound dioxygenase"/>
    <property type="match status" value="1"/>
</dbReference>
<dbReference type="EMBL" id="CP002583">
    <property type="protein sequence ID" value="ADZ92841.1"/>
    <property type="molecule type" value="Genomic_DNA"/>
</dbReference>
<dbReference type="Pfam" id="PF00775">
    <property type="entry name" value="Dioxygenase_C"/>
    <property type="match status" value="1"/>
</dbReference>
<keyword evidence="9 12" id="KW-0560">Oxidoreductase</keyword>
<keyword evidence="10" id="KW-0408">Iron</keyword>
<organism evidence="12 13">
    <name type="scientific">Marinomonas mediterranea (strain ATCC 700492 / JCM 21426 / NBRC 103028 / MMB-1)</name>
    <dbReference type="NCBI Taxonomy" id="717774"/>
    <lineage>
        <taxon>Bacteria</taxon>
        <taxon>Pseudomonadati</taxon>
        <taxon>Pseudomonadota</taxon>
        <taxon>Gammaproteobacteria</taxon>
        <taxon>Oceanospirillales</taxon>
        <taxon>Oceanospirillaceae</taxon>
        <taxon>Marinomonas</taxon>
    </lineage>
</organism>
<dbReference type="InterPro" id="IPR015889">
    <property type="entry name" value="Intradiol_dOase_core"/>
</dbReference>
<evidence type="ECO:0000256" key="6">
    <source>
        <dbReference type="ARBA" id="ARBA00022723"/>
    </source>
</evidence>
<dbReference type="GO" id="GO:0019614">
    <property type="term" value="P:catechol-containing compound catabolic process"/>
    <property type="evidence" value="ECO:0007669"/>
    <property type="project" value="InterPro"/>
</dbReference>
<comment type="pathway">
    <text evidence="3">Aromatic compound metabolism; beta-ketoadipate pathway; 5-oxo-4,5-dihydro-2-furylacetate from catechol: step 1/3.</text>
</comment>
<dbReference type="PATRIC" id="fig|717774.3.peg.3738"/>
<dbReference type="GO" id="GO:0042952">
    <property type="term" value="P:beta-ketoadipate pathway"/>
    <property type="evidence" value="ECO:0007669"/>
    <property type="project" value="UniProtKB-UniPathway"/>
</dbReference>
<comment type="similarity">
    <text evidence="4">Belongs to the intradiol ring-cleavage dioxygenase family.</text>
</comment>
<keyword evidence="7" id="KW-0058">Aromatic hydrocarbons catabolism</keyword>
<keyword evidence="8 12" id="KW-0223">Dioxygenase</keyword>
<dbReference type="InterPro" id="IPR012801">
    <property type="entry name" value="Cchol_dOase_prob"/>
</dbReference>
<name>F2JV83_MARM1</name>
<dbReference type="EC" id="1.13.11.1" evidence="5"/>
<evidence type="ECO:0000256" key="7">
    <source>
        <dbReference type="ARBA" id="ARBA00022797"/>
    </source>
</evidence>
<reference evidence="12 13" key="1">
    <citation type="journal article" date="2012" name="Stand. Genomic Sci.">
        <title>Complete genome sequence of the melanogenic marine bacterium Marinomonas mediterranea type strain (MMB-1(T)).</title>
        <authorList>
            <person name="Lucas-Elio P."/>
            <person name="Goodwin L."/>
            <person name="Woyke T."/>
            <person name="Pitluck S."/>
            <person name="Nolan M."/>
            <person name="Kyrpides N.C."/>
            <person name="Detter J.C."/>
            <person name="Copeland A."/>
            <person name="Teshima H."/>
            <person name="Bruce D."/>
            <person name="Detter C."/>
            <person name="Tapia R."/>
            <person name="Han S."/>
            <person name="Land M.L."/>
            <person name="Ivanova N."/>
            <person name="Mikhailova N."/>
            <person name="Johnston A.W."/>
            <person name="Sanchez-Amat A."/>
        </authorList>
    </citation>
    <scope>NUCLEOTIDE SEQUENCE [LARGE SCALE GENOMIC DNA]</scope>
    <source>
        <strain evidence="13">ATCC 700492 / JCM 21426 / NBRC 103028 / MMB-1</strain>
    </source>
</reference>
<evidence type="ECO:0000256" key="8">
    <source>
        <dbReference type="ARBA" id="ARBA00022964"/>
    </source>
</evidence>
<keyword evidence="6" id="KW-0479">Metal-binding</keyword>
<dbReference type="InterPro" id="IPR007535">
    <property type="entry name" value="Catechol_dOase_N"/>
</dbReference>
<comment type="cofactor">
    <cofactor evidence="2">
        <name>Fe(3+)</name>
        <dbReference type="ChEBI" id="CHEBI:29034"/>
    </cofactor>
</comment>
<dbReference type="RefSeq" id="WP_013662743.1">
    <property type="nucleotide sequence ID" value="NC_015276.1"/>
</dbReference>
<comment type="catalytic activity">
    <reaction evidence="1">
        <text>catechol + O2 = cis,cis-muconate + 2 H(+)</text>
        <dbReference type="Rhea" id="RHEA:23852"/>
        <dbReference type="ChEBI" id="CHEBI:15378"/>
        <dbReference type="ChEBI" id="CHEBI:15379"/>
        <dbReference type="ChEBI" id="CHEBI:18135"/>
        <dbReference type="ChEBI" id="CHEBI:32379"/>
        <dbReference type="EC" id="1.13.11.1"/>
    </reaction>
</comment>
<evidence type="ECO:0000256" key="10">
    <source>
        <dbReference type="ARBA" id="ARBA00023004"/>
    </source>
</evidence>
<dbReference type="AlphaFoldDB" id="F2JV83"/>
<dbReference type="SUPFAM" id="SSF49482">
    <property type="entry name" value="Aromatic compound dioxygenase"/>
    <property type="match status" value="1"/>
</dbReference>
<dbReference type="PANTHER" id="PTHR33711">
    <property type="entry name" value="DIOXYGENASE, PUTATIVE (AFU_ORTHOLOGUE AFUA_2G02910)-RELATED"/>
    <property type="match status" value="1"/>
</dbReference>
<evidence type="ECO:0000256" key="5">
    <source>
        <dbReference type="ARBA" id="ARBA00013118"/>
    </source>
</evidence>
<feature type="domain" description="Intradiol ring-cleavage dioxygenases" evidence="11">
    <location>
        <begin position="135"/>
        <end position="163"/>
    </location>
</feature>
<protein>
    <recommendedName>
        <fullName evidence="5">catechol 1,2-dioxygenase</fullName>
        <ecNumber evidence="5">1.13.11.1</ecNumber>
    </recommendedName>
</protein>
<dbReference type="InterPro" id="IPR050770">
    <property type="entry name" value="Intradiol_RC_Dioxygenase"/>
</dbReference>
<dbReference type="Proteomes" id="UP000001062">
    <property type="component" value="Chromosome"/>
</dbReference>
<evidence type="ECO:0000313" key="13">
    <source>
        <dbReference type="Proteomes" id="UP000001062"/>
    </source>
</evidence>
<dbReference type="NCBIfam" id="TIGR02439">
    <property type="entry name" value="catechol_proteo"/>
    <property type="match status" value="1"/>
</dbReference>
<evidence type="ECO:0000259" key="11">
    <source>
        <dbReference type="PROSITE" id="PS00083"/>
    </source>
</evidence>
<dbReference type="STRING" id="717774.Marme_3628"/>
<evidence type="ECO:0000256" key="1">
    <source>
        <dbReference type="ARBA" id="ARBA00001312"/>
    </source>
</evidence>
<gene>
    <name evidence="12" type="ordered locus">Marme_3628</name>
</gene>
<dbReference type="Pfam" id="PF04444">
    <property type="entry name" value="Dioxygenase_N"/>
    <property type="match status" value="1"/>
</dbReference>
<dbReference type="KEGG" id="mme:Marme_3628"/>
<dbReference type="HOGENOM" id="CLU_046727_0_0_6"/>
<sequence length="308" mass="33942">MTVKTMQTEAVKALLHKVAGFDNNEGNPRAKEIVARLVTDIFQMVEDLDVTPEEFWHGVNYLNELGSNMEAVLLAPGLGFDHFLDIREDAKDEQMGLLGGTPRTIEGPLFVEGAPKDQTVTRMDDGNTPGQGMWLHGQVTDETGAPVAGAVVDLWHADKKGAYSYFDTTQSDFNLRRKVVTDENGYYYARSIVPNGYGCPPGGSTMKVLDLLGRHGNRPAHIHFFAAKSGYKHLTTQINLAGDKYTFDDFAFATRDELVVEATSVSDAAKIAEHGFDGEYLDVEFNLSIIKTDKEELADKHVRARAAV</sequence>
<evidence type="ECO:0000256" key="9">
    <source>
        <dbReference type="ARBA" id="ARBA00023002"/>
    </source>
</evidence>
<evidence type="ECO:0000313" key="12">
    <source>
        <dbReference type="EMBL" id="ADZ92841.1"/>
    </source>
</evidence>
<dbReference type="PROSITE" id="PS00083">
    <property type="entry name" value="INTRADIOL_DIOXYGENAS"/>
    <property type="match status" value="1"/>
</dbReference>
<evidence type="ECO:0000256" key="2">
    <source>
        <dbReference type="ARBA" id="ARBA00001965"/>
    </source>
</evidence>
<dbReference type="OrthoDB" id="9800887at2"/>
<evidence type="ECO:0000256" key="4">
    <source>
        <dbReference type="ARBA" id="ARBA00007825"/>
    </source>
</evidence>
<evidence type="ECO:0000256" key="3">
    <source>
        <dbReference type="ARBA" id="ARBA00004957"/>
    </source>
</evidence>
<dbReference type="InterPro" id="IPR000627">
    <property type="entry name" value="Intradiol_dOase_C"/>
</dbReference>
<dbReference type="UniPathway" id="UPA00157">
    <property type="reaction ID" value="UER00258"/>
</dbReference>
<proteinExistence type="inferred from homology"/>
<dbReference type="PANTHER" id="PTHR33711:SF7">
    <property type="entry name" value="INTRADIOL RING-CLEAVAGE DIOXYGENASES DOMAIN-CONTAINING PROTEIN-RELATED"/>
    <property type="match status" value="1"/>
</dbReference>
<keyword evidence="13" id="KW-1185">Reference proteome</keyword>
<accession>F2JV83</accession>
<dbReference type="GO" id="GO:0008199">
    <property type="term" value="F:ferric iron binding"/>
    <property type="evidence" value="ECO:0007669"/>
    <property type="project" value="InterPro"/>
</dbReference>
<dbReference type="GO" id="GO:0018576">
    <property type="term" value="F:catechol 1,2-dioxygenase activity"/>
    <property type="evidence" value="ECO:0007669"/>
    <property type="project" value="UniProtKB-EC"/>
</dbReference>
<dbReference type="eggNOG" id="COG3485">
    <property type="taxonomic scope" value="Bacteria"/>
</dbReference>